<dbReference type="InterPro" id="IPR026719">
    <property type="entry name" value="ERICH1"/>
</dbReference>
<feature type="non-terminal residue" evidence="1">
    <location>
        <position position="59"/>
    </location>
</feature>
<dbReference type="EMBL" id="JBFSEQ010000014">
    <property type="protein sequence ID" value="KAL2761560.1"/>
    <property type="molecule type" value="Genomic_DNA"/>
</dbReference>
<dbReference type="PANTHER" id="PTHR22444">
    <property type="entry name" value="GLUTAMATE-RICH PROTEIN 1"/>
    <property type="match status" value="1"/>
</dbReference>
<organism evidence="1 2">
    <name type="scientific">Daubentonia madagascariensis</name>
    <name type="common">Aye-aye</name>
    <name type="synonym">Sciurus madagascariensis</name>
    <dbReference type="NCBI Taxonomy" id="31869"/>
    <lineage>
        <taxon>Eukaryota</taxon>
        <taxon>Metazoa</taxon>
        <taxon>Chordata</taxon>
        <taxon>Craniata</taxon>
        <taxon>Vertebrata</taxon>
        <taxon>Euteleostomi</taxon>
        <taxon>Mammalia</taxon>
        <taxon>Eutheria</taxon>
        <taxon>Euarchontoglires</taxon>
        <taxon>Primates</taxon>
        <taxon>Strepsirrhini</taxon>
        <taxon>Chiromyiformes</taxon>
        <taxon>Daubentoniidae</taxon>
        <taxon>Daubentonia</taxon>
    </lineage>
</organism>
<keyword evidence="2" id="KW-1185">Reference proteome</keyword>
<proteinExistence type="predicted"/>
<evidence type="ECO:0000313" key="2">
    <source>
        <dbReference type="Proteomes" id="UP001610411"/>
    </source>
</evidence>
<dbReference type="Proteomes" id="UP001610411">
    <property type="component" value="Unassembled WGS sequence"/>
</dbReference>
<accession>A0ABD2D460</accession>
<dbReference type="PANTHER" id="PTHR22444:SF1">
    <property type="entry name" value="GLUTAMATE-RICH PROTEIN 1"/>
    <property type="match status" value="1"/>
</dbReference>
<name>A0ABD2D460_DAUMA</name>
<feature type="non-terminal residue" evidence="1">
    <location>
        <position position="1"/>
    </location>
</feature>
<reference evidence="1 2" key="1">
    <citation type="journal article" date="2024" name="G3 (Bethesda)">
        <title>A hybrid genome assembly of the endangered aye-aye (Daubentonia madagascariensis).</title>
        <authorList>
            <person name="Versoza C.J."/>
            <person name="Pfeifer S.P."/>
        </authorList>
    </citation>
    <scope>NUCLEOTIDE SEQUENCE [LARGE SCALE GENOMIC DNA]</scope>
    <source>
        <strain evidence="1">6821</strain>
    </source>
</reference>
<evidence type="ECO:0000313" key="1">
    <source>
        <dbReference type="EMBL" id="KAL2761560.1"/>
    </source>
</evidence>
<sequence>YVQRSGSSCVETTEELLHHLESRRPSPSDVFVLDHMKTLLLLQDIGRLKSVPRTLHDAS</sequence>
<comment type="caution">
    <text evidence="1">The sequence shown here is derived from an EMBL/GenBank/DDBJ whole genome shotgun (WGS) entry which is preliminary data.</text>
</comment>
<dbReference type="AlphaFoldDB" id="A0ABD2D460"/>
<protein>
    <submittedName>
        <fullName evidence="1">Glutamate-rich protein 1 isoform 2</fullName>
    </submittedName>
</protein>
<gene>
    <name evidence="1" type="ORF">WCI35_031781</name>
</gene>